<keyword evidence="6 10" id="KW-0472">Membrane</keyword>
<evidence type="ECO:0000256" key="9">
    <source>
        <dbReference type="SAM" id="MobiDB-lite"/>
    </source>
</evidence>
<evidence type="ECO:0000256" key="5">
    <source>
        <dbReference type="ARBA" id="ARBA00022989"/>
    </source>
</evidence>
<comment type="caution">
    <text evidence="11">The sequence shown here is derived from an EMBL/GenBank/DDBJ whole genome shotgun (WGS) entry which is preliminary data.</text>
</comment>
<keyword evidence="11" id="KW-0969">Cilium</keyword>
<name>A0AA41UQE5_9BACT</name>
<protein>
    <submittedName>
        <fullName evidence="11">Flagellar biosynthetic protein FliO</fullName>
    </submittedName>
</protein>
<feature type="compositionally biased region" description="Polar residues" evidence="9">
    <location>
        <begin position="130"/>
        <end position="142"/>
    </location>
</feature>
<dbReference type="PANTHER" id="PTHR38766:SF1">
    <property type="entry name" value="FLAGELLAR PROTEIN FLIO"/>
    <property type="match status" value="1"/>
</dbReference>
<keyword evidence="7" id="KW-0975">Bacterial flagellum</keyword>
<evidence type="ECO:0000256" key="7">
    <source>
        <dbReference type="ARBA" id="ARBA00023143"/>
    </source>
</evidence>
<evidence type="ECO:0000256" key="3">
    <source>
        <dbReference type="ARBA" id="ARBA00022475"/>
    </source>
</evidence>
<dbReference type="GO" id="GO:0005886">
    <property type="term" value="C:plasma membrane"/>
    <property type="evidence" value="ECO:0007669"/>
    <property type="project" value="UniProtKB-SubCell"/>
</dbReference>
<reference evidence="11" key="1">
    <citation type="submission" date="2022-04" db="EMBL/GenBank/DDBJ databases">
        <title>Desulfatitalea alkaliphila sp. nov., a novel anaerobic sulfate-reducing bacterium isolated from terrestrial mud volcano, Taman Peninsula, Russia.</title>
        <authorList>
            <person name="Khomyakova M.A."/>
            <person name="Merkel A.Y."/>
            <person name="Slobodkin A.I."/>
        </authorList>
    </citation>
    <scope>NUCLEOTIDE SEQUENCE</scope>
    <source>
        <strain evidence="11">M08but</strain>
    </source>
</reference>
<evidence type="ECO:0000256" key="4">
    <source>
        <dbReference type="ARBA" id="ARBA00022692"/>
    </source>
</evidence>
<dbReference type="GO" id="GO:0044781">
    <property type="term" value="P:bacterial-type flagellum organization"/>
    <property type="evidence" value="ECO:0007669"/>
    <property type="project" value="InterPro"/>
</dbReference>
<dbReference type="Pfam" id="PF04347">
    <property type="entry name" value="FliO"/>
    <property type="match status" value="1"/>
</dbReference>
<dbReference type="EMBL" id="JALJRB010000012">
    <property type="protein sequence ID" value="MCJ8501298.1"/>
    <property type="molecule type" value="Genomic_DNA"/>
</dbReference>
<sequence>MIDSPDLTMAAVKMVLSLALVLLVLWLLYRWARRSLPGGAVGGGGRGLVKVLASHHLGVKKSIMVVQVPGAVLVLGIGAEQVNLLSRIDDPDEVARLTHSESGQAAVGFREQLERLTRPLRGGHSAEAITPTNEQQNVAARR</sequence>
<evidence type="ECO:0000313" key="12">
    <source>
        <dbReference type="Proteomes" id="UP001165427"/>
    </source>
</evidence>
<dbReference type="PANTHER" id="PTHR38766">
    <property type="entry name" value="FLAGELLAR PROTEIN FLIO"/>
    <property type="match status" value="1"/>
</dbReference>
<evidence type="ECO:0000256" key="10">
    <source>
        <dbReference type="SAM" id="Phobius"/>
    </source>
</evidence>
<keyword evidence="5 10" id="KW-1133">Transmembrane helix</keyword>
<comment type="similarity">
    <text evidence="8">Belongs to the FliO/MopB family.</text>
</comment>
<dbReference type="InterPro" id="IPR052205">
    <property type="entry name" value="FliO/MopB"/>
</dbReference>
<dbReference type="GO" id="GO:0009425">
    <property type="term" value="C:bacterial-type flagellum basal body"/>
    <property type="evidence" value="ECO:0007669"/>
    <property type="project" value="UniProtKB-SubCell"/>
</dbReference>
<evidence type="ECO:0000256" key="2">
    <source>
        <dbReference type="ARBA" id="ARBA00004236"/>
    </source>
</evidence>
<feature type="region of interest" description="Disordered" evidence="9">
    <location>
        <begin position="120"/>
        <end position="142"/>
    </location>
</feature>
<dbReference type="InterPro" id="IPR022781">
    <property type="entry name" value="Flagellar_biosynth_FliO"/>
</dbReference>
<keyword evidence="12" id="KW-1185">Reference proteome</keyword>
<keyword evidence="4 10" id="KW-0812">Transmembrane</keyword>
<organism evidence="11 12">
    <name type="scientific">Desulfatitalea alkaliphila</name>
    <dbReference type="NCBI Taxonomy" id="2929485"/>
    <lineage>
        <taxon>Bacteria</taxon>
        <taxon>Pseudomonadati</taxon>
        <taxon>Thermodesulfobacteriota</taxon>
        <taxon>Desulfobacteria</taxon>
        <taxon>Desulfobacterales</taxon>
        <taxon>Desulfosarcinaceae</taxon>
        <taxon>Desulfatitalea</taxon>
    </lineage>
</organism>
<dbReference type="RefSeq" id="WP_246908447.1">
    <property type="nucleotide sequence ID" value="NZ_JALJRB010000012.1"/>
</dbReference>
<evidence type="ECO:0000256" key="6">
    <source>
        <dbReference type="ARBA" id="ARBA00023136"/>
    </source>
</evidence>
<gene>
    <name evidence="11" type="ORF">MRX98_12005</name>
</gene>
<accession>A0AA41UQE5</accession>
<keyword evidence="11" id="KW-0966">Cell projection</keyword>
<dbReference type="Proteomes" id="UP001165427">
    <property type="component" value="Unassembled WGS sequence"/>
</dbReference>
<evidence type="ECO:0000256" key="8">
    <source>
        <dbReference type="ARBA" id="ARBA00037937"/>
    </source>
</evidence>
<dbReference type="AlphaFoldDB" id="A0AA41UQE5"/>
<comment type="subcellular location">
    <subcellularLocation>
        <location evidence="1">Bacterial flagellum basal body</location>
    </subcellularLocation>
    <subcellularLocation>
        <location evidence="2">Cell membrane</location>
    </subcellularLocation>
</comment>
<evidence type="ECO:0000313" key="11">
    <source>
        <dbReference type="EMBL" id="MCJ8501298.1"/>
    </source>
</evidence>
<proteinExistence type="inferred from homology"/>
<keyword evidence="3" id="KW-1003">Cell membrane</keyword>
<feature type="transmembrane region" description="Helical" evidence="10">
    <location>
        <begin position="12"/>
        <end position="29"/>
    </location>
</feature>
<evidence type="ECO:0000256" key="1">
    <source>
        <dbReference type="ARBA" id="ARBA00004117"/>
    </source>
</evidence>
<keyword evidence="11" id="KW-0282">Flagellum</keyword>